<dbReference type="Proteomes" id="UP000442694">
    <property type="component" value="Unassembled WGS sequence"/>
</dbReference>
<proteinExistence type="predicted"/>
<keyword evidence="2" id="KW-1185">Reference proteome</keyword>
<dbReference type="EMBL" id="WFLN01000008">
    <property type="protein sequence ID" value="KAB8029118.1"/>
    <property type="molecule type" value="Genomic_DNA"/>
</dbReference>
<evidence type="ECO:0000313" key="2">
    <source>
        <dbReference type="Proteomes" id="UP000442694"/>
    </source>
</evidence>
<reference evidence="1 2" key="1">
    <citation type="submission" date="2019-10" db="EMBL/GenBank/DDBJ databases">
        <title>New genus of Silvanigrellaceae.</title>
        <authorList>
            <person name="Pitt A."/>
            <person name="Hahn M.W."/>
        </authorList>
    </citation>
    <scope>NUCLEOTIDE SEQUENCE [LARGE SCALE GENOMIC DNA]</scope>
    <source>
        <strain evidence="1 2">33A1-SZDP</strain>
    </source>
</reference>
<gene>
    <name evidence="1" type="ORF">GCL57_11300</name>
</gene>
<protein>
    <submittedName>
        <fullName evidence="1">Uncharacterized protein</fullName>
    </submittedName>
</protein>
<dbReference type="AlphaFoldDB" id="A0A833JC76"/>
<sequence length="446" mass="51356">MNIKYIIKLCAFFISLFLVSKIFSLERKELILLTKNIINLYEESENRTLSKSETLKIEQDFYDIKEIVQNDLKSGNKSVSIDIYLFLNGLINNDISSLQSLIISNNIEYFPKDLAQLISYKVAKKLSFALKENKVSHKTKINIIKNSNQNKCHVYLNGVFLGNNLTLSIPAGIPFYLSLFCQNDKFEVKYIKSFETQSKLNVYFDNIKKIEYSLIEIRRSIPNSQKNKLNSINECEKKMENSDESNISNFEKLIINEHCKVDEQKTQIKSINKNFSFGSGVAINKDFGYIHKIGAKQFNFPTGIFITSTSFIKFNEFLLTFDIAKLRISELKPFIIAHAKDSNFNQKYAERKSQTFYIRPAIGFEKSLIQLTDNSSLYWNFLVNYAKIFSNQNSIRAQGVGIQSAIGTSYKFTENFIWDINFGGSYTFGSLSGFQLNTTAHLSFQF</sequence>
<dbReference type="RefSeq" id="WP_152213459.1">
    <property type="nucleotide sequence ID" value="NZ_WFLN01000008.1"/>
</dbReference>
<comment type="caution">
    <text evidence="1">The sequence shown here is derived from an EMBL/GenBank/DDBJ whole genome shotgun (WGS) entry which is preliminary data.</text>
</comment>
<evidence type="ECO:0000313" key="1">
    <source>
        <dbReference type="EMBL" id="KAB8029118.1"/>
    </source>
</evidence>
<organism evidence="1 2">
    <name type="scientific">Fluviispira multicolorata</name>
    <dbReference type="NCBI Taxonomy" id="2654512"/>
    <lineage>
        <taxon>Bacteria</taxon>
        <taxon>Pseudomonadati</taxon>
        <taxon>Bdellovibrionota</taxon>
        <taxon>Oligoflexia</taxon>
        <taxon>Silvanigrellales</taxon>
        <taxon>Silvanigrellaceae</taxon>
        <taxon>Fluviispira</taxon>
    </lineage>
</organism>
<accession>A0A833JC76</accession>
<name>A0A833JC76_9BACT</name>